<dbReference type="PANTHER" id="PTHR30540">
    <property type="entry name" value="OSMOTIC STRESS POTASSIUM TRANSPORTER"/>
    <property type="match status" value="1"/>
</dbReference>
<dbReference type="InterPro" id="IPR053951">
    <property type="entry name" value="K_trans_N"/>
</dbReference>
<feature type="transmembrane region" description="Helical" evidence="1">
    <location>
        <begin position="182"/>
        <end position="200"/>
    </location>
</feature>
<comment type="caution">
    <text evidence="3">The sequence shown here is derived from an EMBL/GenBank/DDBJ whole genome shotgun (WGS) entry which is preliminary data.</text>
</comment>
<dbReference type="EMBL" id="WTPW01002491">
    <property type="protein sequence ID" value="KAF0380094.1"/>
    <property type="molecule type" value="Genomic_DNA"/>
</dbReference>
<evidence type="ECO:0000259" key="2">
    <source>
        <dbReference type="Pfam" id="PF02705"/>
    </source>
</evidence>
<evidence type="ECO:0000256" key="1">
    <source>
        <dbReference type="SAM" id="Phobius"/>
    </source>
</evidence>
<keyword evidence="1" id="KW-1133">Transmembrane helix</keyword>
<sequence length="668" mass="74610">MIETDIESSFGRERSRSGASQTLILAFKSLGVIFGDIGTSPLYVYSGIFSSPPTNPQDVYGSLSLIIWSLTIIPLIKYVCIVIWADYDGEGGTFSLYSLLIRHSGLSTHVNRKSGDSSVSIYGTLSIEGPERPNFISKSKAAQTCLLVLVFFGSSTVISDGLLTPAVSVISAIEGMAVSAPSLRNAIVPISCIIIIILFMGQQFGTNKVGSLFAPIISLWFLSIAAIGIWNINQHPEIFKALNPYYAFDYFVRKGFLGFLDLGGILLAITGVEAMFADLGHFNRKAIQISFPFFVYIPLILAYLGQGASLILNPNVIENTFWLSIPDNKLIYSMMFILATLSTIIASQAMISATFSLVYHSRKLGCFPGVKVVHTSKSIEGQIYLPEVNYFLMTIVLIICITFQKSKNLTNAYGMAVALVMFITTILMTIVIRVVWKFPIFVSIMFFLFFGFIDISFLSATLRKIPNGGWFPLLFATILTFIMCLWRFKWFKNVGSGFFSNTYPDDILQESVRLHKSSSKIFKSGTRDIDLNNERIDQAESSNNTRATIILNEVVLHKTITDLQRKNIQICLSNTKIPLSHYSNTNLFYYDDKKLDTSILVFSRMIKLSPSSIFISIRPEPISCVDYDDLLMGKEVGNYKGCCRIISRYGYMDKIAQCKEFPLKIIQI</sequence>
<feature type="transmembrane region" description="Helical" evidence="1">
    <location>
        <begin position="256"/>
        <end position="277"/>
    </location>
</feature>
<evidence type="ECO:0000313" key="4">
    <source>
        <dbReference type="Proteomes" id="UP000439903"/>
    </source>
</evidence>
<feature type="transmembrane region" description="Helical" evidence="1">
    <location>
        <begin position="470"/>
        <end position="488"/>
    </location>
</feature>
<feature type="transmembrane region" description="Helical" evidence="1">
    <location>
        <begin position="331"/>
        <end position="359"/>
    </location>
</feature>
<dbReference type="GO" id="GO:0015079">
    <property type="term" value="F:potassium ion transmembrane transporter activity"/>
    <property type="evidence" value="ECO:0007669"/>
    <property type="project" value="InterPro"/>
</dbReference>
<name>A0A8H4A162_GIGMA</name>
<dbReference type="OrthoDB" id="504708at2759"/>
<feature type="transmembrane region" description="Helical" evidence="1">
    <location>
        <begin position="438"/>
        <end position="458"/>
    </location>
</feature>
<feature type="transmembrane region" description="Helical" evidence="1">
    <location>
        <begin position="65"/>
        <end position="85"/>
    </location>
</feature>
<feature type="transmembrane region" description="Helical" evidence="1">
    <location>
        <begin position="289"/>
        <end position="311"/>
    </location>
</feature>
<dbReference type="InterPro" id="IPR003855">
    <property type="entry name" value="K+_transporter"/>
</dbReference>
<reference evidence="3 4" key="1">
    <citation type="journal article" date="2019" name="Environ. Microbiol.">
        <title>At the nexus of three kingdoms: the genome of the mycorrhizal fungus Gigaspora margarita provides insights into plant, endobacterial and fungal interactions.</title>
        <authorList>
            <person name="Venice F."/>
            <person name="Ghignone S."/>
            <person name="Salvioli di Fossalunga A."/>
            <person name="Amselem J."/>
            <person name="Novero M."/>
            <person name="Xianan X."/>
            <person name="Sedzielewska Toro K."/>
            <person name="Morin E."/>
            <person name="Lipzen A."/>
            <person name="Grigoriev I.V."/>
            <person name="Henrissat B."/>
            <person name="Martin F.M."/>
            <person name="Bonfante P."/>
        </authorList>
    </citation>
    <scope>NUCLEOTIDE SEQUENCE [LARGE SCALE GENOMIC DNA]</scope>
    <source>
        <strain evidence="3 4">BEG34</strain>
    </source>
</reference>
<evidence type="ECO:0000313" key="3">
    <source>
        <dbReference type="EMBL" id="KAF0380094.1"/>
    </source>
</evidence>
<dbReference type="PANTHER" id="PTHR30540:SF83">
    <property type="entry name" value="K+ POTASSIUM TRANSPORTER"/>
    <property type="match status" value="1"/>
</dbReference>
<dbReference type="Pfam" id="PF02705">
    <property type="entry name" value="K_trans"/>
    <property type="match status" value="1"/>
</dbReference>
<keyword evidence="1" id="KW-0812">Transmembrane</keyword>
<feature type="transmembrane region" description="Helical" evidence="1">
    <location>
        <begin position="22"/>
        <end position="45"/>
    </location>
</feature>
<dbReference type="Proteomes" id="UP000439903">
    <property type="component" value="Unassembled WGS sequence"/>
</dbReference>
<keyword evidence="1" id="KW-0472">Membrane</keyword>
<feature type="transmembrane region" description="Helical" evidence="1">
    <location>
        <begin position="412"/>
        <end position="431"/>
    </location>
</feature>
<protein>
    <submittedName>
        <fullName evidence="3">Potassium transporter</fullName>
    </submittedName>
</protein>
<dbReference type="GO" id="GO:0016020">
    <property type="term" value="C:membrane"/>
    <property type="evidence" value="ECO:0007669"/>
    <property type="project" value="InterPro"/>
</dbReference>
<dbReference type="NCBIfam" id="TIGR00794">
    <property type="entry name" value="kup"/>
    <property type="match status" value="1"/>
</dbReference>
<proteinExistence type="predicted"/>
<feature type="domain" description="K+ potassium transporter integral membrane" evidence="2">
    <location>
        <begin position="25"/>
        <end position="489"/>
    </location>
</feature>
<gene>
    <name evidence="3" type="ORF">F8M41_012210</name>
</gene>
<feature type="transmembrane region" description="Helical" evidence="1">
    <location>
        <begin position="212"/>
        <end position="232"/>
    </location>
</feature>
<keyword evidence="4" id="KW-1185">Reference proteome</keyword>
<dbReference type="AlphaFoldDB" id="A0A8H4A162"/>
<accession>A0A8H4A162</accession>
<feature type="transmembrane region" description="Helical" evidence="1">
    <location>
        <begin position="146"/>
        <end position="170"/>
    </location>
</feature>
<organism evidence="3 4">
    <name type="scientific">Gigaspora margarita</name>
    <dbReference type="NCBI Taxonomy" id="4874"/>
    <lineage>
        <taxon>Eukaryota</taxon>
        <taxon>Fungi</taxon>
        <taxon>Fungi incertae sedis</taxon>
        <taxon>Mucoromycota</taxon>
        <taxon>Glomeromycotina</taxon>
        <taxon>Glomeromycetes</taxon>
        <taxon>Diversisporales</taxon>
        <taxon>Gigasporaceae</taxon>
        <taxon>Gigaspora</taxon>
    </lineage>
</organism>